<accession>A0A1G6U3Y7</accession>
<dbReference type="RefSeq" id="WP_090391061.1">
    <property type="nucleotide sequence ID" value="NZ_FMZO01000008.1"/>
</dbReference>
<sequence length="87" mass="9905">MAFNEALVKKVCTCLSGFHGIGEKTAFPGITFMMNDKIRAGVRNDERTFRFAPELHDVPAASGNFRKMMRRDKAERGIKKRKKSIDQ</sequence>
<dbReference type="OrthoDB" id="214902at2"/>
<dbReference type="EMBL" id="FMZO01000008">
    <property type="protein sequence ID" value="SDD35991.1"/>
    <property type="molecule type" value="Genomic_DNA"/>
</dbReference>
<reference evidence="3" key="1">
    <citation type="submission" date="2016-10" db="EMBL/GenBank/DDBJ databases">
        <authorList>
            <person name="Varghese N."/>
            <person name="Submissions S."/>
        </authorList>
    </citation>
    <scope>NUCLEOTIDE SEQUENCE [LARGE SCALE GENOMIC DNA]</scope>
    <source>
        <strain evidence="3">DSM 25811 / CCM 8410 / LMG 26954 / E90</strain>
    </source>
</reference>
<proteinExistence type="predicted"/>
<evidence type="ECO:0000313" key="3">
    <source>
        <dbReference type="Proteomes" id="UP000198757"/>
    </source>
</evidence>
<evidence type="ECO:0000256" key="1">
    <source>
        <dbReference type="SAM" id="MobiDB-lite"/>
    </source>
</evidence>
<evidence type="ECO:0000313" key="2">
    <source>
        <dbReference type="EMBL" id="SDD35991.1"/>
    </source>
</evidence>
<gene>
    <name evidence="2" type="ORF">SAMN04487894_108136</name>
</gene>
<dbReference type="AlphaFoldDB" id="A0A1G6U3Y7"/>
<protein>
    <submittedName>
        <fullName evidence="2">Uncharacterized protein</fullName>
    </submittedName>
</protein>
<feature type="compositionally biased region" description="Basic residues" evidence="1">
    <location>
        <begin position="78"/>
        <end position="87"/>
    </location>
</feature>
<organism evidence="2 3">
    <name type="scientific">Niabella drilacis (strain DSM 25811 / CCM 8410 / CCUG 62505 / LMG 26954 / E90)</name>
    <dbReference type="NCBI Taxonomy" id="1285928"/>
    <lineage>
        <taxon>Bacteria</taxon>
        <taxon>Pseudomonadati</taxon>
        <taxon>Bacteroidota</taxon>
        <taxon>Chitinophagia</taxon>
        <taxon>Chitinophagales</taxon>
        <taxon>Chitinophagaceae</taxon>
        <taxon>Niabella</taxon>
    </lineage>
</organism>
<feature type="region of interest" description="Disordered" evidence="1">
    <location>
        <begin position="62"/>
        <end position="87"/>
    </location>
</feature>
<dbReference type="STRING" id="1285928.SAMN04487894_108136"/>
<dbReference type="SUPFAM" id="SSF159894">
    <property type="entry name" value="YgaC/TfoX-N like"/>
    <property type="match status" value="1"/>
</dbReference>
<keyword evidence="3" id="KW-1185">Reference proteome</keyword>
<dbReference type="Proteomes" id="UP000198757">
    <property type="component" value="Unassembled WGS sequence"/>
</dbReference>
<name>A0A1G6U3Y7_NIADE</name>